<feature type="compositionally biased region" description="Basic and acidic residues" evidence="1">
    <location>
        <begin position="143"/>
        <end position="161"/>
    </location>
</feature>
<dbReference type="EMBL" id="VSSQ01002518">
    <property type="protein sequence ID" value="MPM15897.1"/>
    <property type="molecule type" value="Genomic_DNA"/>
</dbReference>
<dbReference type="GO" id="GO:0050897">
    <property type="term" value="F:cobalt ion binding"/>
    <property type="evidence" value="ECO:0007669"/>
    <property type="project" value="TreeGrafter"/>
</dbReference>
<dbReference type="GO" id="GO:0046870">
    <property type="term" value="F:cadmium ion binding"/>
    <property type="evidence" value="ECO:0007669"/>
    <property type="project" value="TreeGrafter"/>
</dbReference>
<comment type="caution">
    <text evidence="3">The sequence shown here is derived from an EMBL/GenBank/DDBJ whole genome shotgun (WGS) entry which is preliminary data.</text>
</comment>
<feature type="region of interest" description="Disordered" evidence="1">
    <location>
        <begin position="143"/>
        <end position="169"/>
    </location>
</feature>
<accession>A0A644XIW6</accession>
<proteinExistence type="predicted"/>
<sequence length="169" mass="19254">MKCEHCGKNEVNFVYESNVNGHVEKAHLCSECAEKLGYTQAVAAHNRRMMQSFFDGGLLDSFFSPRSSLLGPSLFGEDIFDDFFRQMPALGAAPVQPQEVREKPLVEEKEQAYFAKMRQLNALRLEQRAAVLREDFEKAAQLRDRIRGLEQEKPQDHEPAKDQAPPKAE</sequence>
<dbReference type="PANTHER" id="PTHR38430:SF1">
    <property type="entry name" value="PROTEIN-ARGININE KINASE ACTIVATOR PROTEIN"/>
    <property type="match status" value="1"/>
</dbReference>
<feature type="domain" description="UVR" evidence="2">
    <location>
        <begin position="117"/>
        <end position="152"/>
    </location>
</feature>
<evidence type="ECO:0000256" key="1">
    <source>
        <dbReference type="SAM" id="MobiDB-lite"/>
    </source>
</evidence>
<name>A0A644XIW6_9ZZZZ</name>
<dbReference type="GO" id="GO:1990170">
    <property type="term" value="P:stress response to cadmium ion"/>
    <property type="evidence" value="ECO:0007669"/>
    <property type="project" value="TreeGrafter"/>
</dbReference>
<gene>
    <name evidence="3" type="ORF">SDC9_62271</name>
</gene>
<dbReference type="Gene3D" id="4.10.860.10">
    <property type="entry name" value="UVR domain"/>
    <property type="match status" value="1"/>
</dbReference>
<reference evidence="3" key="1">
    <citation type="submission" date="2019-08" db="EMBL/GenBank/DDBJ databases">
        <authorList>
            <person name="Kucharzyk K."/>
            <person name="Murdoch R.W."/>
            <person name="Higgins S."/>
            <person name="Loffler F."/>
        </authorList>
    </citation>
    <scope>NUCLEOTIDE SEQUENCE</scope>
</reference>
<dbReference type="InterPro" id="IPR001943">
    <property type="entry name" value="UVR_dom"/>
</dbReference>
<evidence type="ECO:0000313" key="3">
    <source>
        <dbReference type="EMBL" id="MPM15897.1"/>
    </source>
</evidence>
<dbReference type="GO" id="GO:1990169">
    <property type="term" value="P:stress response to copper ion"/>
    <property type="evidence" value="ECO:0007669"/>
    <property type="project" value="TreeGrafter"/>
</dbReference>
<protein>
    <recommendedName>
        <fullName evidence="2">UVR domain-containing protein</fullName>
    </recommendedName>
</protein>
<evidence type="ECO:0000259" key="2">
    <source>
        <dbReference type="PROSITE" id="PS50151"/>
    </source>
</evidence>
<dbReference type="GO" id="GO:0008270">
    <property type="term" value="F:zinc ion binding"/>
    <property type="evidence" value="ECO:0007669"/>
    <property type="project" value="TreeGrafter"/>
</dbReference>
<dbReference type="InterPro" id="IPR025542">
    <property type="entry name" value="YacH"/>
</dbReference>
<dbReference type="AlphaFoldDB" id="A0A644XIW6"/>
<dbReference type="PROSITE" id="PS50151">
    <property type="entry name" value="UVR"/>
    <property type="match status" value="1"/>
</dbReference>
<dbReference type="PANTHER" id="PTHR38430">
    <property type="entry name" value="PROTEIN-ARGININE KINASE ACTIVATOR PROTEIN"/>
    <property type="match status" value="1"/>
</dbReference>
<dbReference type="GO" id="GO:0005507">
    <property type="term" value="F:copper ion binding"/>
    <property type="evidence" value="ECO:0007669"/>
    <property type="project" value="TreeGrafter"/>
</dbReference>
<organism evidence="3">
    <name type="scientific">bioreactor metagenome</name>
    <dbReference type="NCBI Taxonomy" id="1076179"/>
    <lineage>
        <taxon>unclassified sequences</taxon>
        <taxon>metagenomes</taxon>
        <taxon>ecological metagenomes</taxon>
    </lineage>
</organism>
<dbReference type="Pfam" id="PF02151">
    <property type="entry name" value="UVR"/>
    <property type="match status" value="1"/>
</dbReference>